<evidence type="ECO:0000313" key="3">
    <source>
        <dbReference type="Proteomes" id="UP000016462"/>
    </source>
</evidence>
<dbReference type="AlphaFoldDB" id="U1LRJ0"/>
<dbReference type="PROSITE" id="PS51819">
    <property type="entry name" value="VOC"/>
    <property type="match status" value="1"/>
</dbReference>
<dbReference type="InterPro" id="IPR037523">
    <property type="entry name" value="VOC_core"/>
</dbReference>
<dbReference type="EMBL" id="ASHR01000017">
    <property type="protein sequence ID" value="ERG64682.1"/>
    <property type="molecule type" value="Genomic_DNA"/>
</dbReference>
<dbReference type="OrthoDB" id="9798201at2"/>
<keyword evidence="3" id="KW-1185">Reference proteome</keyword>
<dbReference type="SUPFAM" id="SSF54593">
    <property type="entry name" value="Glyoxalase/Bleomycin resistance protein/Dihydroxybiphenyl dioxygenase"/>
    <property type="match status" value="1"/>
</dbReference>
<dbReference type="Proteomes" id="UP000016462">
    <property type="component" value="Unassembled WGS sequence"/>
</dbReference>
<evidence type="ECO:0000313" key="2">
    <source>
        <dbReference type="EMBL" id="ERG64682.1"/>
    </source>
</evidence>
<name>U1LRJ0_9MICO</name>
<dbReference type="Pfam" id="PF00903">
    <property type="entry name" value="Glyoxalase"/>
    <property type="match status" value="1"/>
</dbReference>
<dbReference type="RefSeq" id="WP_021064961.1">
    <property type="nucleotide sequence ID" value="NZ_ASHR01000017.1"/>
</dbReference>
<gene>
    <name evidence="2" type="ORF">L332_09510</name>
</gene>
<protein>
    <recommendedName>
        <fullName evidence="1">VOC domain-containing protein</fullName>
    </recommendedName>
</protein>
<dbReference type="InterPro" id="IPR004360">
    <property type="entry name" value="Glyas_Fos-R_dOase_dom"/>
</dbReference>
<sequence>MAVQRSFPILRTRDLERLEAFYAAALDARRTYAFEDDGRVVYVALEVGASTVAIGLEPSAGPPEAALWIYVDDVDAAFDRVLERGATAVAQPERMPWGERVAQVRDPDGMLLYLGAEASGAAASDAATD</sequence>
<proteinExistence type="predicted"/>
<dbReference type="PANTHER" id="PTHR34109">
    <property type="entry name" value="BNAUNNG04460D PROTEIN-RELATED"/>
    <property type="match status" value="1"/>
</dbReference>
<comment type="caution">
    <text evidence="2">The sequence shown here is derived from an EMBL/GenBank/DDBJ whole genome shotgun (WGS) entry which is preliminary data.</text>
</comment>
<evidence type="ECO:0000259" key="1">
    <source>
        <dbReference type="PROSITE" id="PS51819"/>
    </source>
</evidence>
<dbReference type="Gene3D" id="3.10.180.10">
    <property type="entry name" value="2,3-Dihydroxybiphenyl 1,2-Dioxygenase, domain 1"/>
    <property type="match status" value="1"/>
</dbReference>
<organism evidence="2 3">
    <name type="scientific">Agrococcus pavilionensis RW1</name>
    <dbReference type="NCBI Taxonomy" id="1330458"/>
    <lineage>
        <taxon>Bacteria</taxon>
        <taxon>Bacillati</taxon>
        <taxon>Actinomycetota</taxon>
        <taxon>Actinomycetes</taxon>
        <taxon>Micrococcales</taxon>
        <taxon>Microbacteriaceae</taxon>
        <taxon>Agrococcus</taxon>
    </lineage>
</organism>
<accession>U1LRJ0</accession>
<feature type="domain" description="VOC" evidence="1">
    <location>
        <begin position="4"/>
        <end position="117"/>
    </location>
</feature>
<dbReference type="InterPro" id="IPR029068">
    <property type="entry name" value="Glyas_Bleomycin-R_OHBP_Dase"/>
</dbReference>
<reference evidence="2 3" key="1">
    <citation type="journal article" date="2013" name="Genome Announc.">
        <title>First draft genome sequence from a member of the genus agrococcus, isolated from modern microbialites.</title>
        <authorList>
            <person name="White R.A.III."/>
            <person name="Grassa C.J."/>
            <person name="Suttle C.A."/>
        </authorList>
    </citation>
    <scope>NUCLEOTIDE SEQUENCE [LARGE SCALE GENOMIC DNA]</scope>
    <source>
        <strain evidence="2 3">RW1</strain>
    </source>
</reference>